<dbReference type="Pfam" id="PF00588">
    <property type="entry name" value="SpoU_methylase"/>
    <property type="match status" value="1"/>
</dbReference>
<dbReference type="InterPro" id="IPR029026">
    <property type="entry name" value="tRNA_m1G_MTases_N"/>
</dbReference>
<dbReference type="Gene3D" id="3.40.1280.10">
    <property type="match status" value="1"/>
</dbReference>
<dbReference type="PANTHER" id="PTHR43191:SF2">
    <property type="entry name" value="RRNA METHYLTRANSFERASE 3, MITOCHONDRIAL"/>
    <property type="match status" value="1"/>
</dbReference>
<dbReference type="InterPro" id="IPR029064">
    <property type="entry name" value="Ribosomal_eL30-like_sf"/>
</dbReference>
<dbReference type="OrthoDB" id="9794400at2"/>
<evidence type="ECO:0000256" key="2">
    <source>
        <dbReference type="ARBA" id="ARBA00022679"/>
    </source>
</evidence>
<keyword evidence="2" id="KW-0808">Transferase</keyword>
<comment type="caution">
    <text evidence="4">The sequence shown here is derived from an EMBL/GenBank/DDBJ whole genome shotgun (WGS) entry which is preliminary data.</text>
</comment>
<dbReference type="SUPFAM" id="SSF75217">
    <property type="entry name" value="alpha/beta knot"/>
    <property type="match status" value="1"/>
</dbReference>
<keyword evidence="1 4" id="KW-0489">Methyltransferase</keyword>
<reference evidence="4 5" key="1">
    <citation type="journal article" date="2015" name="BMC Microbiol.">
        <title>'Candidatus Phytoplasma phoenicium' associated with almond witches'-broom disease: from draft genome to genetic diversity among strain populations.</title>
        <authorList>
            <person name="Quaglino F."/>
            <person name="Kube M."/>
            <person name="Jawhari M."/>
            <person name="Abou-Jawdah Y."/>
            <person name="Siewert C."/>
            <person name="Choueiri E."/>
            <person name="Sobh H."/>
            <person name="Casati P."/>
            <person name="Tedeschi R."/>
            <person name="Molino Lova M."/>
            <person name="Alma A."/>
            <person name="Bianco P.A."/>
        </authorList>
    </citation>
    <scope>NUCLEOTIDE SEQUENCE [LARGE SCALE GENOMIC DNA]</scope>
    <source>
        <strain evidence="4 5">SA213</strain>
    </source>
</reference>
<dbReference type="EMBL" id="JPSQ01000055">
    <property type="protein sequence ID" value="KND62557.1"/>
    <property type="molecule type" value="Genomic_DNA"/>
</dbReference>
<dbReference type="GO" id="GO:0006396">
    <property type="term" value="P:RNA processing"/>
    <property type="evidence" value="ECO:0007669"/>
    <property type="project" value="InterPro"/>
</dbReference>
<dbReference type="InterPro" id="IPR001537">
    <property type="entry name" value="SpoU_MeTrfase"/>
</dbReference>
<name>A0A0L0MIP1_9MOLU</name>
<keyword evidence="5" id="KW-1185">Reference proteome</keyword>
<protein>
    <submittedName>
        <fullName evidence="4">SpoU RNA methylase</fullName>
    </submittedName>
</protein>
<evidence type="ECO:0000259" key="3">
    <source>
        <dbReference type="Pfam" id="PF00588"/>
    </source>
</evidence>
<evidence type="ECO:0000313" key="4">
    <source>
        <dbReference type="EMBL" id="KND62557.1"/>
    </source>
</evidence>
<accession>A0A0L0MIP1</accession>
<dbReference type="GO" id="GO:0008173">
    <property type="term" value="F:RNA methyltransferase activity"/>
    <property type="evidence" value="ECO:0007669"/>
    <property type="project" value="InterPro"/>
</dbReference>
<dbReference type="PATRIC" id="fig|198422.3.peg.243"/>
<dbReference type="InterPro" id="IPR029028">
    <property type="entry name" value="Alpha/beta_knot_MTases"/>
</dbReference>
<gene>
    <name evidence="4" type="primary">spoU</name>
    <name evidence="4" type="ORF">AlmWB_02520</name>
</gene>
<dbReference type="GO" id="GO:0003723">
    <property type="term" value="F:RNA binding"/>
    <property type="evidence" value="ECO:0007669"/>
    <property type="project" value="InterPro"/>
</dbReference>
<dbReference type="AlphaFoldDB" id="A0A0L0MIP1"/>
<dbReference type="SUPFAM" id="SSF55315">
    <property type="entry name" value="L30e-like"/>
    <property type="match status" value="1"/>
</dbReference>
<sequence length="239" mass="27654">MIVSENNHTFQKLKKLTMKKYRDFYQQFLIFGEHLIQEAEKKQIIINLYSIDPYKKGLLMKAALMKELHPQKILYPQVALCRMWNQPIISSKILVLDNIQDPGNAGVLLRSACAFGFKHVFFSHQSVDFYHEKTLRASQGALFHLFCERGILKNFLLSLCQKNYYIFSACVHQQNLSLKDVDIAFLKNHPQRILVVGNEGTGITPMIEQMSHYHLQIETTDVESLNVNVAGSILMYFLK</sequence>
<evidence type="ECO:0000256" key="1">
    <source>
        <dbReference type="ARBA" id="ARBA00022603"/>
    </source>
</evidence>
<dbReference type="RefSeq" id="WP_050337317.1">
    <property type="nucleotide sequence ID" value="NZ_JPSQ01000055.1"/>
</dbReference>
<dbReference type="GO" id="GO:0032259">
    <property type="term" value="P:methylation"/>
    <property type="evidence" value="ECO:0007669"/>
    <property type="project" value="UniProtKB-KW"/>
</dbReference>
<proteinExistence type="predicted"/>
<feature type="domain" description="tRNA/rRNA methyltransferase SpoU type" evidence="3">
    <location>
        <begin position="93"/>
        <end position="236"/>
    </location>
</feature>
<dbReference type="PANTHER" id="PTHR43191">
    <property type="entry name" value="RRNA METHYLTRANSFERASE 3"/>
    <property type="match status" value="1"/>
</dbReference>
<organism evidence="4 5">
    <name type="scientific">Candidatus Phytoplasma phoenicium</name>
    <dbReference type="NCBI Taxonomy" id="198422"/>
    <lineage>
        <taxon>Bacteria</taxon>
        <taxon>Bacillati</taxon>
        <taxon>Mycoplasmatota</taxon>
        <taxon>Mollicutes</taxon>
        <taxon>Acholeplasmatales</taxon>
        <taxon>Acholeplasmataceae</taxon>
        <taxon>Candidatus Phytoplasma</taxon>
        <taxon>16SrIX (Pigeon pea witches'-broom group)</taxon>
    </lineage>
</organism>
<dbReference type="Gene3D" id="3.30.1330.30">
    <property type="match status" value="1"/>
</dbReference>
<dbReference type="CDD" id="cd18095">
    <property type="entry name" value="SpoU-like_rRNA-MTase"/>
    <property type="match status" value="1"/>
</dbReference>
<dbReference type="Proteomes" id="UP000037086">
    <property type="component" value="Unassembled WGS sequence"/>
</dbReference>
<dbReference type="InterPro" id="IPR051259">
    <property type="entry name" value="rRNA_Methyltransferase"/>
</dbReference>
<evidence type="ECO:0000313" key="5">
    <source>
        <dbReference type="Proteomes" id="UP000037086"/>
    </source>
</evidence>